<dbReference type="Pfam" id="PF07969">
    <property type="entry name" value="Amidohydro_3"/>
    <property type="match status" value="1"/>
</dbReference>
<evidence type="ECO:0000259" key="1">
    <source>
        <dbReference type="Pfam" id="PF07969"/>
    </source>
</evidence>
<dbReference type="CDD" id="cd01300">
    <property type="entry name" value="YtcJ_like"/>
    <property type="match status" value="1"/>
</dbReference>
<dbReference type="AlphaFoldDB" id="A0A6J6G9A0"/>
<dbReference type="Gene3D" id="3.10.310.70">
    <property type="match status" value="1"/>
</dbReference>
<dbReference type="EMBL" id="CAEZUD010000055">
    <property type="protein sequence ID" value="CAB4595665.1"/>
    <property type="molecule type" value="Genomic_DNA"/>
</dbReference>
<dbReference type="InterPro" id="IPR011059">
    <property type="entry name" value="Metal-dep_hydrolase_composite"/>
</dbReference>
<evidence type="ECO:0000313" key="2">
    <source>
        <dbReference type="EMBL" id="CAB4595665.1"/>
    </source>
</evidence>
<dbReference type="SUPFAM" id="SSF51556">
    <property type="entry name" value="Metallo-dependent hydrolases"/>
    <property type="match status" value="1"/>
</dbReference>
<gene>
    <name evidence="2" type="ORF">UFOPK1778_00950</name>
</gene>
<dbReference type="GO" id="GO:0016810">
    <property type="term" value="F:hydrolase activity, acting on carbon-nitrogen (but not peptide) bonds"/>
    <property type="evidence" value="ECO:0007669"/>
    <property type="project" value="InterPro"/>
</dbReference>
<dbReference type="PANTHER" id="PTHR22642:SF2">
    <property type="entry name" value="PROTEIN LONG AFTER FAR-RED 3"/>
    <property type="match status" value="1"/>
</dbReference>
<dbReference type="Gene3D" id="2.30.40.10">
    <property type="entry name" value="Urease, subunit C, domain 1"/>
    <property type="match status" value="1"/>
</dbReference>
<feature type="domain" description="Amidohydrolase 3" evidence="1">
    <location>
        <begin position="42"/>
        <end position="510"/>
    </location>
</feature>
<dbReference type="PANTHER" id="PTHR22642">
    <property type="entry name" value="IMIDAZOLONEPROPIONASE"/>
    <property type="match status" value="1"/>
</dbReference>
<reference evidence="2" key="1">
    <citation type="submission" date="2020-05" db="EMBL/GenBank/DDBJ databases">
        <authorList>
            <person name="Chiriac C."/>
            <person name="Salcher M."/>
            <person name="Ghai R."/>
            <person name="Kavagutti S V."/>
        </authorList>
    </citation>
    <scope>NUCLEOTIDE SEQUENCE</scope>
</reference>
<dbReference type="InterPro" id="IPR033932">
    <property type="entry name" value="YtcJ-like"/>
</dbReference>
<organism evidence="2">
    <name type="scientific">freshwater metagenome</name>
    <dbReference type="NCBI Taxonomy" id="449393"/>
    <lineage>
        <taxon>unclassified sequences</taxon>
        <taxon>metagenomes</taxon>
        <taxon>ecological metagenomes</taxon>
    </lineage>
</organism>
<dbReference type="SUPFAM" id="SSF51338">
    <property type="entry name" value="Composite domain of metallo-dependent hydrolases"/>
    <property type="match status" value="1"/>
</dbReference>
<proteinExistence type="predicted"/>
<name>A0A6J6G9A0_9ZZZZ</name>
<accession>A0A6J6G9A0</accession>
<sequence length="523" mass="57322">MRQIFRGGQAWSPGRGLFQGLLIEDGRIIAVGDDALYQSADEVIDLGESFLMPSFGDGHAHPIFAGREAAGPKVNGLQNVNEIQEAVRIFAQANPETPWIIGGAYEAAIISGGDFDAHWLDEIVSDRPVVLHAVDHHTIWVNSKALEIAGITSATTDPAGGSIARRADGSPKGTLREPEAFALILDYSPKNSIESDVRAIKYACQQYLKSGVTYANDSWLEEGMAEAYLAAVKSGDLTIDMNISFLANPGEWKKNLCKIESLVSEFEPYKEQVNAKSVKFLGDGALSSGTAALLQPYDDQPGFSGLKIWEDAELFAAVKEFDARGFQIHIHAIGDAAIRQALDSFEYMQRENPSWDRRPVLVHAQLISPEDMPRIAALGVIANMQPLWMYLDPMNKELILPRIGEARNNQQYQLRTLVDSGARIAFGSDWPVTSEVPLEALFVPVTRLGASGGAPWNPEQAITVEESLTFYTAAVAYQNFRENEIGKLEVGFKADFVVLDKSPFKSSDVKISSVYKSGLNQRV</sequence>
<dbReference type="InterPro" id="IPR013108">
    <property type="entry name" value="Amidohydro_3"/>
</dbReference>
<dbReference type="InterPro" id="IPR032466">
    <property type="entry name" value="Metal_Hydrolase"/>
</dbReference>
<dbReference type="Gene3D" id="3.20.20.140">
    <property type="entry name" value="Metal-dependent hydrolases"/>
    <property type="match status" value="1"/>
</dbReference>
<protein>
    <submittedName>
        <fullName evidence="2">Unannotated protein</fullName>
    </submittedName>
</protein>